<name>A0A653UF74_BACAB</name>
<evidence type="ECO:0000313" key="2">
    <source>
        <dbReference type="Proteomes" id="UP000433089"/>
    </source>
</evidence>
<evidence type="ECO:0000313" key="1">
    <source>
        <dbReference type="EMBL" id="VXB92480.1"/>
    </source>
</evidence>
<reference evidence="1 2" key="1">
    <citation type="submission" date="2019-10" db="EMBL/GenBank/DDBJ databases">
        <authorList>
            <person name="Karimi E."/>
        </authorList>
    </citation>
    <scope>NUCLEOTIDE SEQUENCE [LARGE SCALE GENOMIC DNA]</scope>
    <source>
        <strain evidence="1">Bacillus sp. 348</strain>
    </source>
</reference>
<dbReference type="Proteomes" id="UP000433089">
    <property type="component" value="Unassembled WGS sequence"/>
</dbReference>
<dbReference type="EMBL" id="CABWLH010000009">
    <property type="protein sequence ID" value="VXB92480.1"/>
    <property type="molecule type" value="Genomic_DNA"/>
</dbReference>
<protein>
    <submittedName>
        <fullName evidence="1">Uncharacterized protein</fullName>
    </submittedName>
</protein>
<sequence>MQNSRFLKALSNQNRLAGLEKKMLTFTYTVRALLASYLVFDQ</sequence>
<organism evidence="1 2">
    <name type="scientific">Bacillus altitudinis</name>
    <dbReference type="NCBI Taxonomy" id="293387"/>
    <lineage>
        <taxon>Bacteria</taxon>
        <taxon>Bacillati</taxon>
        <taxon>Bacillota</taxon>
        <taxon>Bacilli</taxon>
        <taxon>Bacillales</taxon>
        <taxon>Bacillaceae</taxon>
        <taxon>Bacillus</taxon>
    </lineage>
</organism>
<gene>
    <name evidence="1" type="ORF">BACI348_41894</name>
</gene>
<accession>A0A653UF74</accession>
<proteinExistence type="predicted"/>
<dbReference type="AlphaFoldDB" id="A0A653UF74"/>